<dbReference type="PROSITE" id="PS50994">
    <property type="entry name" value="INTEGRASE"/>
    <property type="match status" value="1"/>
</dbReference>
<feature type="domain" description="Integrase catalytic" evidence="1">
    <location>
        <begin position="59"/>
        <end position="134"/>
    </location>
</feature>
<dbReference type="PANTHER" id="PTHR48475:SF1">
    <property type="entry name" value="RNASE H TYPE-1 DOMAIN-CONTAINING PROTEIN"/>
    <property type="match status" value="1"/>
</dbReference>
<sequence length="134" mass="15287">MKCQVYANNIHVAPSDLHNLTSPWPFACGAASYASVTKSIVVKFIKRDIICRYDLLAHIIMDNGTNLNNKMKNELCEQFKIKHYNSTPYHPKMNAPVETTNKNIKKIVQKMVVTIGMTCYPKRCTNIVPQYEPP</sequence>
<evidence type="ECO:0000259" key="1">
    <source>
        <dbReference type="PROSITE" id="PS50994"/>
    </source>
</evidence>
<dbReference type="OrthoDB" id="2016337at2759"/>
<keyword evidence="3" id="KW-1185">Reference proteome</keyword>
<dbReference type="InterPro" id="IPR001584">
    <property type="entry name" value="Integrase_cat-core"/>
</dbReference>
<evidence type="ECO:0000313" key="2">
    <source>
        <dbReference type="EMBL" id="RDX82947.1"/>
    </source>
</evidence>
<dbReference type="Proteomes" id="UP000257109">
    <property type="component" value="Unassembled WGS sequence"/>
</dbReference>
<proteinExistence type="predicted"/>
<dbReference type="InterPro" id="IPR036397">
    <property type="entry name" value="RNaseH_sf"/>
</dbReference>
<dbReference type="SUPFAM" id="SSF53098">
    <property type="entry name" value="Ribonuclease H-like"/>
    <property type="match status" value="1"/>
</dbReference>
<dbReference type="Gene3D" id="3.30.420.10">
    <property type="entry name" value="Ribonuclease H-like superfamily/Ribonuclease H"/>
    <property type="match status" value="1"/>
</dbReference>
<dbReference type="GO" id="GO:0015074">
    <property type="term" value="P:DNA integration"/>
    <property type="evidence" value="ECO:0007669"/>
    <property type="project" value="InterPro"/>
</dbReference>
<reference evidence="2" key="1">
    <citation type="submission" date="2018-05" db="EMBL/GenBank/DDBJ databases">
        <title>Draft genome of Mucuna pruriens seed.</title>
        <authorList>
            <person name="Nnadi N.E."/>
            <person name="Vos R."/>
            <person name="Hasami M.H."/>
            <person name="Devisetty U.K."/>
            <person name="Aguiy J.C."/>
        </authorList>
    </citation>
    <scope>NUCLEOTIDE SEQUENCE [LARGE SCALE GENOMIC DNA]</scope>
    <source>
        <strain evidence="2">JCA_2017</strain>
    </source>
</reference>
<name>A0A371FX87_MUCPR</name>
<feature type="non-terminal residue" evidence="2">
    <location>
        <position position="1"/>
    </location>
</feature>
<gene>
    <name evidence="2" type="ORF">CR513_36191</name>
</gene>
<organism evidence="2 3">
    <name type="scientific">Mucuna pruriens</name>
    <name type="common">Velvet bean</name>
    <name type="synonym">Dolichos pruriens</name>
    <dbReference type="NCBI Taxonomy" id="157652"/>
    <lineage>
        <taxon>Eukaryota</taxon>
        <taxon>Viridiplantae</taxon>
        <taxon>Streptophyta</taxon>
        <taxon>Embryophyta</taxon>
        <taxon>Tracheophyta</taxon>
        <taxon>Spermatophyta</taxon>
        <taxon>Magnoliopsida</taxon>
        <taxon>eudicotyledons</taxon>
        <taxon>Gunneridae</taxon>
        <taxon>Pentapetalae</taxon>
        <taxon>rosids</taxon>
        <taxon>fabids</taxon>
        <taxon>Fabales</taxon>
        <taxon>Fabaceae</taxon>
        <taxon>Papilionoideae</taxon>
        <taxon>50 kb inversion clade</taxon>
        <taxon>NPAAA clade</taxon>
        <taxon>indigoferoid/millettioid clade</taxon>
        <taxon>Phaseoleae</taxon>
        <taxon>Mucuna</taxon>
    </lineage>
</organism>
<evidence type="ECO:0000313" key="3">
    <source>
        <dbReference type="Proteomes" id="UP000257109"/>
    </source>
</evidence>
<dbReference type="EMBL" id="QJKJ01007504">
    <property type="protein sequence ID" value="RDX82947.1"/>
    <property type="molecule type" value="Genomic_DNA"/>
</dbReference>
<accession>A0A371FX87</accession>
<dbReference type="PANTHER" id="PTHR48475">
    <property type="entry name" value="RIBONUCLEASE H"/>
    <property type="match status" value="1"/>
</dbReference>
<dbReference type="GO" id="GO:0003676">
    <property type="term" value="F:nucleic acid binding"/>
    <property type="evidence" value="ECO:0007669"/>
    <property type="project" value="InterPro"/>
</dbReference>
<comment type="caution">
    <text evidence="2">The sequence shown here is derived from an EMBL/GenBank/DDBJ whole genome shotgun (WGS) entry which is preliminary data.</text>
</comment>
<protein>
    <recommendedName>
        <fullName evidence="1">Integrase catalytic domain-containing protein</fullName>
    </recommendedName>
</protein>
<dbReference type="AlphaFoldDB" id="A0A371FX87"/>
<dbReference type="InterPro" id="IPR012337">
    <property type="entry name" value="RNaseH-like_sf"/>
</dbReference>